<dbReference type="Proteomes" id="UP000887565">
    <property type="component" value="Unplaced"/>
</dbReference>
<proteinExistence type="predicted"/>
<dbReference type="AlphaFoldDB" id="A0A915KPX6"/>
<accession>A0A915KPX6</accession>
<dbReference type="WBParaSite" id="nRc.2.0.1.t40932-RA">
    <property type="protein sequence ID" value="nRc.2.0.1.t40932-RA"/>
    <property type="gene ID" value="nRc.2.0.1.g40932"/>
</dbReference>
<evidence type="ECO:0000313" key="2">
    <source>
        <dbReference type="WBParaSite" id="nRc.2.0.1.t40932-RA"/>
    </source>
</evidence>
<reference evidence="2" key="1">
    <citation type="submission" date="2022-11" db="UniProtKB">
        <authorList>
            <consortium name="WormBaseParasite"/>
        </authorList>
    </citation>
    <scope>IDENTIFICATION</scope>
</reference>
<organism evidence="1 2">
    <name type="scientific">Romanomermis culicivorax</name>
    <name type="common">Nematode worm</name>
    <dbReference type="NCBI Taxonomy" id="13658"/>
    <lineage>
        <taxon>Eukaryota</taxon>
        <taxon>Metazoa</taxon>
        <taxon>Ecdysozoa</taxon>
        <taxon>Nematoda</taxon>
        <taxon>Enoplea</taxon>
        <taxon>Dorylaimia</taxon>
        <taxon>Mermithida</taxon>
        <taxon>Mermithoidea</taxon>
        <taxon>Mermithidae</taxon>
        <taxon>Romanomermis</taxon>
    </lineage>
</organism>
<dbReference type="OMA" id="CAGDNIR"/>
<sequence>MAMAGASPDEKADFQSCGISCAGDNIRVSLRFDYVMYISLHRKWTTDNVILKVCEVKQSDSSNYIHCEQINGPNGQIVSVHLAPARDIHVAIVAQNFVSKNGSGVIISDITVDYAACSESTTSATHQAISSTEPVTSSLASTELPANDDLAECQRLKCDFESGLCNYHLGQGPSTPQNQGKLVPFTQQGTNTYGNKATGVVESPDRSHYAAVYLNQHDRGYLEVEAKFDKERTVAFQEYKATVGIQLQVCCDSLSTCNYTSGASVNIVDFRQWYKGVATCPAGTKKLIFYAENLNGNQGGVGIDNISVVQERTSDIQIC</sequence>
<protein>
    <submittedName>
        <fullName evidence="2">MAM domain-containing protein</fullName>
    </submittedName>
</protein>
<name>A0A915KPX6_ROMCU</name>
<evidence type="ECO:0000313" key="1">
    <source>
        <dbReference type="Proteomes" id="UP000887565"/>
    </source>
</evidence>
<keyword evidence="1" id="KW-1185">Reference proteome</keyword>